<reference evidence="2" key="1">
    <citation type="journal article" date="2023" name="Science">
        <title>Genome structures resolve the early diversification of teleost fishes.</title>
        <authorList>
            <person name="Parey E."/>
            <person name="Louis A."/>
            <person name="Montfort J."/>
            <person name="Bouchez O."/>
            <person name="Roques C."/>
            <person name="Iampietro C."/>
            <person name="Lluch J."/>
            <person name="Castinel A."/>
            <person name="Donnadieu C."/>
            <person name="Desvignes T."/>
            <person name="Floi Bucao C."/>
            <person name="Jouanno E."/>
            <person name="Wen M."/>
            <person name="Mejri S."/>
            <person name="Dirks R."/>
            <person name="Jansen H."/>
            <person name="Henkel C."/>
            <person name="Chen W.J."/>
            <person name="Zahm M."/>
            <person name="Cabau C."/>
            <person name="Klopp C."/>
            <person name="Thompson A.W."/>
            <person name="Robinson-Rechavi M."/>
            <person name="Braasch I."/>
            <person name="Lecointre G."/>
            <person name="Bobe J."/>
            <person name="Postlethwait J.H."/>
            <person name="Berthelot C."/>
            <person name="Roest Crollius H."/>
            <person name="Guiguen Y."/>
        </authorList>
    </citation>
    <scope>NUCLEOTIDE SEQUENCE</scope>
    <source>
        <strain evidence="2">NC1722</strain>
    </source>
</reference>
<feature type="region of interest" description="Disordered" evidence="1">
    <location>
        <begin position="18"/>
        <end position="37"/>
    </location>
</feature>
<feature type="region of interest" description="Disordered" evidence="1">
    <location>
        <begin position="43"/>
        <end position="108"/>
    </location>
</feature>
<keyword evidence="3" id="KW-1185">Reference proteome</keyword>
<dbReference type="AlphaFoldDB" id="A0AAD7TEG3"/>
<evidence type="ECO:0000256" key="1">
    <source>
        <dbReference type="SAM" id="MobiDB-lite"/>
    </source>
</evidence>
<sequence>MITGQLSKPLLSLRSEASAAELRGDDKAATPDSELNEPLLLLAEATDGDDAPSKLFEGPGRTCGGRSPGKRVREEGVSLSLHSAGATGHMGGPKQPARGGESHSQSTD</sequence>
<proteinExistence type="predicted"/>
<gene>
    <name evidence="2" type="ORF">AAFF_G00001700</name>
</gene>
<dbReference type="EMBL" id="JAINUG010000001">
    <property type="protein sequence ID" value="KAJ8418671.1"/>
    <property type="molecule type" value="Genomic_DNA"/>
</dbReference>
<dbReference type="Proteomes" id="UP001221898">
    <property type="component" value="Unassembled WGS sequence"/>
</dbReference>
<evidence type="ECO:0000313" key="2">
    <source>
        <dbReference type="EMBL" id="KAJ8418671.1"/>
    </source>
</evidence>
<organism evidence="2 3">
    <name type="scientific">Aldrovandia affinis</name>
    <dbReference type="NCBI Taxonomy" id="143900"/>
    <lineage>
        <taxon>Eukaryota</taxon>
        <taxon>Metazoa</taxon>
        <taxon>Chordata</taxon>
        <taxon>Craniata</taxon>
        <taxon>Vertebrata</taxon>
        <taxon>Euteleostomi</taxon>
        <taxon>Actinopterygii</taxon>
        <taxon>Neopterygii</taxon>
        <taxon>Teleostei</taxon>
        <taxon>Notacanthiformes</taxon>
        <taxon>Halosauridae</taxon>
        <taxon>Aldrovandia</taxon>
    </lineage>
</organism>
<comment type="caution">
    <text evidence="2">The sequence shown here is derived from an EMBL/GenBank/DDBJ whole genome shotgun (WGS) entry which is preliminary data.</text>
</comment>
<protein>
    <submittedName>
        <fullName evidence="2">Uncharacterized protein</fullName>
    </submittedName>
</protein>
<evidence type="ECO:0000313" key="3">
    <source>
        <dbReference type="Proteomes" id="UP001221898"/>
    </source>
</evidence>
<name>A0AAD7TEG3_9TELE</name>
<accession>A0AAD7TEG3</accession>